<proteinExistence type="predicted"/>
<sequence>MHLLRRMVNHHARYFGHLPIATSETAPFVVTLMRRHREIMTMFGHALKLFSIKGHIVAFHAIPAHLEEQIEMFGELKNLDTCVWESSNKRQHREPFALQNTPGTTLASQLLIYRYNEEGRKEEGREKKEGRRRKGEEGKVVKREESSGYTMGYKDYLVTPSSRMEGYKVVKKKAPGRKFMTKMWTKKFLDDVPINLSHYCLIQSSLDILHLFGCWT</sequence>
<dbReference type="Proteomes" id="UP001057375">
    <property type="component" value="Unassembled WGS sequence"/>
</dbReference>
<evidence type="ECO:0000256" key="1">
    <source>
        <dbReference type="SAM" id="MobiDB-lite"/>
    </source>
</evidence>
<keyword evidence="3" id="KW-1185">Reference proteome</keyword>
<organism evidence="2 3">
    <name type="scientific">Aduncisulcus paluster</name>
    <dbReference type="NCBI Taxonomy" id="2918883"/>
    <lineage>
        <taxon>Eukaryota</taxon>
        <taxon>Metamonada</taxon>
        <taxon>Carpediemonas-like organisms</taxon>
        <taxon>Aduncisulcus</taxon>
    </lineage>
</organism>
<protein>
    <submittedName>
        <fullName evidence="2">Uncharacterized protein</fullName>
    </submittedName>
</protein>
<reference evidence="2" key="1">
    <citation type="submission" date="2022-03" db="EMBL/GenBank/DDBJ databases">
        <title>Draft genome sequence of Aduncisulcus paluster, a free-living microaerophilic Fornicata.</title>
        <authorList>
            <person name="Yuyama I."/>
            <person name="Kume K."/>
            <person name="Tamura T."/>
            <person name="Inagaki Y."/>
            <person name="Hashimoto T."/>
        </authorList>
    </citation>
    <scope>NUCLEOTIDE SEQUENCE</scope>
    <source>
        <strain evidence="2">NY0171</strain>
    </source>
</reference>
<evidence type="ECO:0000313" key="2">
    <source>
        <dbReference type="EMBL" id="GKT25010.1"/>
    </source>
</evidence>
<comment type="caution">
    <text evidence="2">The sequence shown here is derived from an EMBL/GenBank/DDBJ whole genome shotgun (WGS) entry which is preliminary data.</text>
</comment>
<dbReference type="EMBL" id="BQXS01012559">
    <property type="protein sequence ID" value="GKT25010.1"/>
    <property type="molecule type" value="Genomic_DNA"/>
</dbReference>
<gene>
    <name evidence="2" type="ORF">ADUPG1_012908</name>
</gene>
<evidence type="ECO:0000313" key="3">
    <source>
        <dbReference type="Proteomes" id="UP001057375"/>
    </source>
</evidence>
<feature type="region of interest" description="Disordered" evidence="1">
    <location>
        <begin position="121"/>
        <end position="141"/>
    </location>
</feature>
<accession>A0ABQ5K2X2</accession>
<feature type="non-terminal residue" evidence="2">
    <location>
        <position position="216"/>
    </location>
</feature>
<name>A0ABQ5K2X2_9EUKA</name>